<dbReference type="SMART" id="SM00398">
    <property type="entry name" value="HMG"/>
    <property type="match status" value="1"/>
</dbReference>
<name>A0A9N9BWX2_9GLOM</name>
<dbReference type="Gene3D" id="1.10.30.10">
    <property type="entry name" value="High mobility group box domain"/>
    <property type="match status" value="1"/>
</dbReference>
<evidence type="ECO:0000313" key="4">
    <source>
        <dbReference type="Proteomes" id="UP000789706"/>
    </source>
</evidence>
<feature type="DNA-binding region" description="HMG box" evidence="1">
    <location>
        <begin position="75"/>
        <end position="143"/>
    </location>
</feature>
<proteinExistence type="predicted"/>
<dbReference type="InterPro" id="IPR036910">
    <property type="entry name" value="HMG_box_dom_sf"/>
</dbReference>
<keyword evidence="1" id="KW-0539">Nucleus</keyword>
<dbReference type="InterPro" id="IPR009071">
    <property type="entry name" value="HMG_box_dom"/>
</dbReference>
<dbReference type="PROSITE" id="PS50118">
    <property type="entry name" value="HMG_BOX_2"/>
    <property type="match status" value="1"/>
</dbReference>
<feature type="non-terminal residue" evidence="3">
    <location>
        <position position="151"/>
    </location>
</feature>
<evidence type="ECO:0000259" key="2">
    <source>
        <dbReference type="PROSITE" id="PS50118"/>
    </source>
</evidence>
<comment type="caution">
    <text evidence="3">The sequence shown here is derived from an EMBL/GenBank/DDBJ whole genome shotgun (WGS) entry which is preliminary data.</text>
</comment>
<sequence length="151" mass="17971">MARIFFSSTETIENFNRLPLTRKEIEDAYWKQYERVVGLLLNPPCPMHMSIEELTQPSSKSRQSTRFANNLRKHPPRPLNPFIMFLKNFDKGYRKFFKGGCSKTISKLTQEEWDKSGSAVHNLFNELADLAKKYHQYKFPDYEYKPIKKER</sequence>
<dbReference type="SUPFAM" id="SSF47095">
    <property type="entry name" value="HMG-box"/>
    <property type="match status" value="1"/>
</dbReference>
<keyword evidence="4" id="KW-1185">Reference proteome</keyword>
<dbReference type="AlphaFoldDB" id="A0A9N9BWX2"/>
<dbReference type="Proteomes" id="UP000789706">
    <property type="component" value="Unassembled WGS sequence"/>
</dbReference>
<dbReference type="OrthoDB" id="6247875at2759"/>
<reference evidence="3" key="1">
    <citation type="submission" date="2021-06" db="EMBL/GenBank/DDBJ databases">
        <authorList>
            <person name="Kallberg Y."/>
            <person name="Tangrot J."/>
            <person name="Rosling A."/>
        </authorList>
    </citation>
    <scope>NUCLEOTIDE SEQUENCE</scope>
    <source>
        <strain evidence="3">AZ414A</strain>
    </source>
</reference>
<accession>A0A9N9BWX2</accession>
<keyword evidence="1" id="KW-0238">DNA-binding</keyword>
<feature type="domain" description="HMG box" evidence="2">
    <location>
        <begin position="75"/>
        <end position="143"/>
    </location>
</feature>
<dbReference type="EMBL" id="CAJVPK010001251">
    <property type="protein sequence ID" value="CAG8578774.1"/>
    <property type="molecule type" value="Genomic_DNA"/>
</dbReference>
<evidence type="ECO:0000313" key="3">
    <source>
        <dbReference type="EMBL" id="CAG8578774.1"/>
    </source>
</evidence>
<dbReference type="GO" id="GO:0005634">
    <property type="term" value="C:nucleus"/>
    <property type="evidence" value="ECO:0007669"/>
    <property type="project" value="UniProtKB-UniRule"/>
</dbReference>
<evidence type="ECO:0000256" key="1">
    <source>
        <dbReference type="PROSITE-ProRule" id="PRU00267"/>
    </source>
</evidence>
<gene>
    <name evidence="3" type="ORF">DEBURN_LOCUS8467</name>
</gene>
<organism evidence="3 4">
    <name type="scientific">Diversispora eburnea</name>
    <dbReference type="NCBI Taxonomy" id="1213867"/>
    <lineage>
        <taxon>Eukaryota</taxon>
        <taxon>Fungi</taxon>
        <taxon>Fungi incertae sedis</taxon>
        <taxon>Mucoromycota</taxon>
        <taxon>Glomeromycotina</taxon>
        <taxon>Glomeromycetes</taxon>
        <taxon>Diversisporales</taxon>
        <taxon>Diversisporaceae</taxon>
        <taxon>Diversispora</taxon>
    </lineage>
</organism>
<dbReference type="GO" id="GO:0003677">
    <property type="term" value="F:DNA binding"/>
    <property type="evidence" value="ECO:0007669"/>
    <property type="project" value="UniProtKB-UniRule"/>
</dbReference>
<protein>
    <submittedName>
        <fullName evidence="3">6352_t:CDS:1</fullName>
    </submittedName>
</protein>